<dbReference type="SUPFAM" id="SSF55920">
    <property type="entry name" value="Creatinase/aminopeptidase"/>
    <property type="match status" value="1"/>
</dbReference>
<dbReference type="InterPro" id="IPR036005">
    <property type="entry name" value="Creatinase/aminopeptidase-like"/>
</dbReference>
<dbReference type="RefSeq" id="WP_354434852.1">
    <property type="nucleotide sequence ID" value="NZ_JBEPLY010000010.1"/>
</dbReference>
<dbReference type="InterPro" id="IPR029149">
    <property type="entry name" value="Creatin/AminoP/Spt16_N"/>
</dbReference>
<dbReference type="EC" id="3.4.13.9" evidence="3"/>
<dbReference type="PANTHER" id="PTHR46112">
    <property type="entry name" value="AMINOPEPTIDASE"/>
    <property type="match status" value="1"/>
</dbReference>
<dbReference type="InterPro" id="IPR000994">
    <property type="entry name" value="Pept_M24"/>
</dbReference>
<dbReference type="EMBL" id="JBEPLY010000010">
    <property type="protein sequence ID" value="MET3600991.1"/>
    <property type="molecule type" value="Genomic_DNA"/>
</dbReference>
<name>A0ABV2IDX2_9HYPH</name>
<dbReference type="Gene3D" id="3.90.230.10">
    <property type="entry name" value="Creatinase/methionine aminopeptidase superfamily"/>
    <property type="match status" value="1"/>
</dbReference>
<keyword evidence="3" id="KW-0645">Protease</keyword>
<dbReference type="Pfam" id="PF01321">
    <property type="entry name" value="Creatinase_N"/>
    <property type="match status" value="1"/>
</dbReference>
<gene>
    <name evidence="3" type="ORF">ABID12_002942</name>
</gene>
<dbReference type="Pfam" id="PF00557">
    <property type="entry name" value="Peptidase_M24"/>
    <property type="match status" value="1"/>
</dbReference>
<keyword evidence="3" id="KW-0378">Hydrolase</keyword>
<sequence length="373" mass="40433">MFERAEFEARAARARADMERAGVDLLLAASAEFVGWLSGYTISETMFRPCFLPLSGEAWFVIRDLDAAPCRDAVWFDTVEAYDDSDDPVAVTANSIAAHGFGAARIGYDSASYSMTPDLLARLEAALPEASFVAMPGIGDALRWVKSPAEIAVMERAAAIADATMEELAEKLKPGMTVRQATAMAAARMVVEGSDNSRTGPILKSGGNHEFLHGAPQDETLDPGDILHVELTPEYRTYSARMMRPVVFGPPGAQIRHVAERLIALQNAQMAAMKPGVRAGDVDAILRRPLLEEGLRKTFPNVSGYTLGIYGRTPRVSDFSRVLLPGADWPLETGMVFHLYASAQGLGFSETVAVTPDRGRRLTAFPRQLIVVS</sequence>
<accession>A0ABV2IDX2</accession>
<dbReference type="SUPFAM" id="SSF53092">
    <property type="entry name" value="Creatinase/prolidase N-terminal domain"/>
    <property type="match status" value="1"/>
</dbReference>
<dbReference type="CDD" id="cd01066">
    <property type="entry name" value="APP_MetAP"/>
    <property type="match status" value="1"/>
</dbReference>
<keyword evidence="3" id="KW-0224">Dipeptidase</keyword>
<dbReference type="GO" id="GO:0102009">
    <property type="term" value="F:proline dipeptidase activity"/>
    <property type="evidence" value="ECO:0007669"/>
    <property type="project" value="UniProtKB-EC"/>
</dbReference>
<evidence type="ECO:0000259" key="2">
    <source>
        <dbReference type="Pfam" id="PF01321"/>
    </source>
</evidence>
<evidence type="ECO:0000259" key="1">
    <source>
        <dbReference type="Pfam" id="PF00557"/>
    </source>
</evidence>
<evidence type="ECO:0000313" key="4">
    <source>
        <dbReference type="Proteomes" id="UP001549164"/>
    </source>
</evidence>
<dbReference type="Gene3D" id="3.40.350.10">
    <property type="entry name" value="Creatinase/prolidase N-terminal domain"/>
    <property type="match status" value="1"/>
</dbReference>
<feature type="domain" description="Creatinase N-terminal" evidence="2">
    <location>
        <begin position="10"/>
        <end position="144"/>
    </location>
</feature>
<proteinExistence type="predicted"/>
<dbReference type="Proteomes" id="UP001549164">
    <property type="component" value="Unassembled WGS sequence"/>
</dbReference>
<organism evidence="3 4">
    <name type="scientific">Martelella mangrovi</name>
    <dbReference type="NCBI Taxonomy" id="1397477"/>
    <lineage>
        <taxon>Bacteria</taxon>
        <taxon>Pseudomonadati</taxon>
        <taxon>Pseudomonadota</taxon>
        <taxon>Alphaproteobacteria</taxon>
        <taxon>Hyphomicrobiales</taxon>
        <taxon>Aurantimonadaceae</taxon>
        <taxon>Martelella</taxon>
    </lineage>
</organism>
<dbReference type="InterPro" id="IPR050659">
    <property type="entry name" value="Peptidase_M24B"/>
</dbReference>
<reference evidence="3 4" key="1">
    <citation type="submission" date="2024-06" db="EMBL/GenBank/DDBJ databases">
        <title>Genomic Encyclopedia of Type Strains, Phase IV (KMG-IV): sequencing the most valuable type-strain genomes for metagenomic binning, comparative biology and taxonomic classification.</title>
        <authorList>
            <person name="Goeker M."/>
        </authorList>
    </citation>
    <scope>NUCLEOTIDE SEQUENCE [LARGE SCALE GENOMIC DNA]</scope>
    <source>
        <strain evidence="3 4">DSM 28102</strain>
    </source>
</reference>
<protein>
    <submittedName>
        <fullName evidence="3">Xaa-Pro dipeptidase</fullName>
        <ecNumber evidence="3">3.4.13.9</ecNumber>
    </submittedName>
</protein>
<dbReference type="InterPro" id="IPR000587">
    <property type="entry name" value="Creatinase_N"/>
</dbReference>
<comment type="caution">
    <text evidence="3">The sequence shown here is derived from an EMBL/GenBank/DDBJ whole genome shotgun (WGS) entry which is preliminary data.</text>
</comment>
<dbReference type="PANTHER" id="PTHR46112:SF3">
    <property type="entry name" value="AMINOPEPTIDASE YPDF"/>
    <property type="match status" value="1"/>
</dbReference>
<keyword evidence="4" id="KW-1185">Reference proteome</keyword>
<evidence type="ECO:0000313" key="3">
    <source>
        <dbReference type="EMBL" id="MET3600991.1"/>
    </source>
</evidence>
<feature type="domain" description="Peptidase M24" evidence="1">
    <location>
        <begin position="154"/>
        <end position="355"/>
    </location>
</feature>